<feature type="region of interest" description="Disordered" evidence="3">
    <location>
        <begin position="1"/>
        <end position="33"/>
    </location>
</feature>
<dbReference type="PANTHER" id="PTHR14845">
    <property type="entry name" value="COILED-COIL DOMAIN-CONTAINING 166"/>
    <property type="match status" value="1"/>
</dbReference>
<gene>
    <name evidence="5" type="ORF">AMELA_G00061860</name>
</gene>
<feature type="compositionally biased region" description="Basic and acidic residues" evidence="3">
    <location>
        <begin position="15"/>
        <end position="33"/>
    </location>
</feature>
<sequence>MAPKKQKKGKASGGSKKEDDKEKEAERGAQFHREYESLTETLIDLKKRKEQLRKDNEVLQREADQICMESQEYVSYMSKRAQKRQSVSVSLTDPRQQRLEELSKQREEMVEKHKEWVNGLKNDILEKETELAMLNLEITKLEDVKSLQQQQLDRIAELKEEVVTVNCHHCKSLHTLKAKCLMEKERYKAESKRMLWEVICQVNKEASVSMLSYIQRVTEENFCMYKELQQLIQRAQALRSHQQLLQTQRRQILLEIKYVQELQRLRTSTAQGSISTGVAADPAILDNNPCFD</sequence>
<keyword evidence="1 2" id="KW-0175">Coiled coil</keyword>
<protein>
    <recommendedName>
        <fullName evidence="4">DUF4515 domain-containing protein</fullName>
    </recommendedName>
</protein>
<comment type="caution">
    <text evidence="5">The sequence shown here is derived from an EMBL/GenBank/DDBJ whole genome shotgun (WGS) entry which is preliminary data.</text>
</comment>
<accession>A0A7J6B3S3</accession>
<evidence type="ECO:0000256" key="1">
    <source>
        <dbReference type="ARBA" id="ARBA00023054"/>
    </source>
</evidence>
<feature type="domain" description="DUF4515" evidence="4">
    <location>
        <begin position="69"/>
        <end position="261"/>
    </location>
</feature>
<reference evidence="5 6" key="1">
    <citation type="submission" date="2020-02" db="EMBL/GenBank/DDBJ databases">
        <title>A chromosome-scale genome assembly of the black bullhead catfish (Ameiurus melas).</title>
        <authorList>
            <person name="Wen M."/>
            <person name="Zham M."/>
            <person name="Cabau C."/>
            <person name="Klopp C."/>
            <person name="Donnadieu C."/>
            <person name="Roques C."/>
            <person name="Bouchez O."/>
            <person name="Lampietro C."/>
            <person name="Jouanno E."/>
            <person name="Herpin A."/>
            <person name="Louis A."/>
            <person name="Berthelot C."/>
            <person name="Parey E."/>
            <person name="Roest-Crollius H."/>
            <person name="Braasch I."/>
            <person name="Postlethwait J."/>
            <person name="Robinson-Rechavi M."/>
            <person name="Echchiki A."/>
            <person name="Begum T."/>
            <person name="Montfort J."/>
            <person name="Schartl M."/>
            <person name="Bobe J."/>
            <person name="Guiguen Y."/>
        </authorList>
    </citation>
    <scope>NUCLEOTIDE SEQUENCE [LARGE SCALE GENOMIC DNA]</scope>
    <source>
        <strain evidence="5">M_S1</strain>
        <tissue evidence="5">Blood</tissue>
    </source>
</reference>
<dbReference type="Proteomes" id="UP000593565">
    <property type="component" value="Unassembled WGS sequence"/>
</dbReference>
<dbReference type="PANTHER" id="PTHR14845:SF0">
    <property type="entry name" value="DUF4515 DOMAIN-CONTAINING PROTEIN"/>
    <property type="match status" value="1"/>
</dbReference>
<evidence type="ECO:0000256" key="2">
    <source>
        <dbReference type="SAM" id="Coils"/>
    </source>
</evidence>
<evidence type="ECO:0000259" key="4">
    <source>
        <dbReference type="Pfam" id="PF14988"/>
    </source>
</evidence>
<dbReference type="Pfam" id="PF14988">
    <property type="entry name" value="DUF4515"/>
    <property type="match status" value="1"/>
</dbReference>
<keyword evidence="6" id="KW-1185">Reference proteome</keyword>
<organism evidence="5 6">
    <name type="scientific">Ameiurus melas</name>
    <name type="common">Black bullhead</name>
    <name type="synonym">Silurus melas</name>
    <dbReference type="NCBI Taxonomy" id="219545"/>
    <lineage>
        <taxon>Eukaryota</taxon>
        <taxon>Metazoa</taxon>
        <taxon>Chordata</taxon>
        <taxon>Craniata</taxon>
        <taxon>Vertebrata</taxon>
        <taxon>Euteleostomi</taxon>
        <taxon>Actinopterygii</taxon>
        <taxon>Neopterygii</taxon>
        <taxon>Teleostei</taxon>
        <taxon>Ostariophysi</taxon>
        <taxon>Siluriformes</taxon>
        <taxon>Ictaluridae</taxon>
        <taxon>Ameiurus</taxon>
    </lineage>
</organism>
<evidence type="ECO:0000313" key="5">
    <source>
        <dbReference type="EMBL" id="KAF4089039.1"/>
    </source>
</evidence>
<evidence type="ECO:0000313" key="6">
    <source>
        <dbReference type="Proteomes" id="UP000593565"/>
    </source>
</evidence>
<feature type="compositionally biased region" description="Basic residues" evidence="3">
    <location>
        <begin position="1"/>
        <end position="10"/>
    </location>
</feature>
<evidence type="ECO:0000256" key="3">
    <source>
        <dbReference type="SAM" id="MobiDB-lite"/>
    </source>
</evidence>
<feature type="coiled-coil region" evidence="2">
    <location>
        <begin position="117"/>
        <end position="161"/>
    </location>
</feature>
<feature type="coiled-coil region" evidence="2">
    <location>
        <begin position="35"/>
        <end position="69"/>
    </location>
</feature>
<dbReference type="AlphaFoldDB" id="A0A7J6B3S3"/>
<proteinExistence type="predicted"/>
<dbReference type="EMBL" id="JAAGNN010000005">
    <property type="protein sequence ID" value="KAF4089039.1"/>
    <property type="molecule type" value="Genomic_DNA"/>
</dbReference>
<name>A0A7J6B3S3_AMEME</name>
<dbReference type="InterPro" id="IPR032777">
    <property type="entry name" value="DUF4515"/>
</dbReference>